<proteinExistence type="predicted"/>
<keyword evidence="2" id="KW-1185">Reference proteome</keyword>
<dbReference type="EMBL" id="MU267779">
    <property type="protein sequence ID" value="KAH7909093.1"/>
    <property type="molecule type" value="Genomic_DNA"/>
</dbReference>
<dbReference type="Proteomes" id="UP000790377">
    <property type="component" value="Unassembled WGS sequence"/>
</dbReference>
<accession>A0ACB8A7P7</accession>
<gene>
    <name evidence="1" type="ORF">BJ138DRAFT_1156098</name>
</gene>
<reference evidence="1" key="1">
    <citation type="journal article" date="2021" name="New Phytol.">
        <title>Evolutionary innovations through gain and loss of genes in the ectomycorrhizal Boletales.</title>
        <authorList>
            <person name="Wu G."/>
            <person name="Miyauchi S."/>
            <person name="Morin E."/>
            <person name="Kuo A."/>
            <person name="Drula E."/>
            <person name="Varga T."/>
            <person name="Kohler A."/>
            <person name="Feng B."/>
            <person name="Cao Y."/>
            <person name="Lipzen A."/>
            <person name="Daum C."/>
            <person name="Hundley H."/>
            <person name="Pangilinan J."/>
            <person name="Johnson J."/>
            <person name="Barry K."/>
            <person name="LaButti K."/>
            <person name="Ng V."/>
            <person name="Ahrendt S."/>
            <person name="Min B."/>
            <person name="Choi I.G."/>
            <person name="Park H."/>
            <person name="Plett J.M."/>
            <person name="Magnuson J."/>
            <person name="Spatafora J.W."/>
            <person name="Nagy L.G."/>
            <person name="Henrissat B."/>
            <person name="Grigoriev I.V."/>
            <person name="Yang Z.L."/>
            <person name="Xu J."/>
            <person name="Martin F.M."/>
        </authorList>
    </citation>
    <scope>NUCLEOTIDE SEQUENCE</scope>
    <source>
        <strain evidence="1">ATCC 28755</strain>
    </source>
</reference>
<sequence>MRNINAFGGPIVYLIVTSVLLFTVLVLSETGSLLPWKLPKMRPRRKKSKHPEEKQSQLEIMRADVIKERKSALKSENALHILSVTKQFNGKTVVDDLSLGIPKDTIFAMLGPNGAGKTTTFNIIRGDISPDSGDVPVTVARHPRIARLSLGVCPQFTAIDSQLTGLPKDTELDANLEALMDMTSLARYADRLANKLSGGNKRKLALAIALIGNPSVLLIDEFYTGVDAKIKREMWGVLRNAAIGKVVVITTHSMEEAAALANKVGILSKQILAVSTTESLSARYSTYQIQFSCSTREDTMKAQVLMSRIPGAKLAEDVATRYEIPLEVGGGGLTLAGLFEILSTQGTFAEYSVEEAPLESVFLKVIKENKILEADSETV</sequence>
<evidence type="ECO:0000313" key="1">
    <source>
        <dbReference type="EMBL" id="KAH7909093.1"/>
    </source>
</evidence>
<evidence type="ECO:0000313" key="2">
    <source>
        <dbReference type="Proteomes" id="UP000790377"/>
    </source>
</evidence>
<protein>
    <submittedName>
        <fullName evidence="1">P-loop containing nucleoside triphosphate hydrolase protein</fullName>
    </submittedName>
</protein>
<keyword evidence="1" id="KW-0378">Hydrolase</keyword>
<organism evidence="1 2">
    <name type="scientific">Hygrophoropsis aurantiaca</name>
    <dbReference type="NCBI Taxonomy" id="72124"/>
    <lineage>
        <taxon>Eukaryota</taxon>
        <taxon>Fungi</taxon>
        <taxon>Dikarya</taxon>
        <taxon>Basidiomycota</taxon>
        <taxon>Agaricomycotina</taxon>
        <taxon>Agaricomycetes</taxon>
        <taxon>Agaricomycetidae</taxon>
        <taxon>Boletales</taxon>
        <taxon>Coniophorineae</taxon>
        <taxon>Hygrophoropsidaceae</taxon>
        <taxon>Hygrophoropsis</taxon>
    </lineage>
</organism>
<comment type="caution">
    <text evidence="1">The sequence shown here is derived from an EMBL/GenBank/DDBJ whole genome shotgun (WGS) entry which is preliminary data.</text>
</comment>
<name>A0ACB8A7P7_9AGAM</name>